<evidence type="ECO:0000313" key="3">
    <source>
        <dbReference type="Proteomes" id="UP000186303"/>
    </source>
</evidence>
<protein>
    <submittedName>
        <fullName evidence="2">Uncharacterized protein</fullName>
    </submittedName>
</protein>
<accession>A0A1M8AB20</accession>
<dbReference type="EMBL" id="LT671826">
    <property type="protein sequence ID" value="SHO79384.1"/>
    <property type="molecule type" value="Genomic_DNA"/>
</dbReference>
<dbReference type="VEuPathDB" id="FungiDB:MSYG_3733"/>
<evidence type="ECO:0000256" key="1">
    <source>
        <dbReference type="SAM" id="Coils"/>
    </source>
</evidence>
<keyword evidence="3" id="KW-1185">Reference proteome</keyword>
<dbReference type="Proteomes" id="UP000186303">
    <property type="component" value="Chromosome 6"/>
</dbReference>
<reference evidence="3" key="1">
    <citation type="journal article" date="2017" name="Nucleic Acids Res.">
        <title>Proteogenomics produces comprehensive and highly accurate protein-coding gene annotation in a complete genome assembly of Malassezia sympodialis.</title>
        <authorList>
            <person name="Zhu Y."/>
            <person name="Engstroem P.G."/>
            <person name="Tellgren-Roth C."/>
            <person name="Baudo C.D."/>
            <person name="Kennell J.C."/>
            <person name="Sun S."/>
            <person name="Billmyre R.B."/>
            <person name="Schroeder M.S."/>
            <person name="Andersson A."/>
            <person name="Holm T."/>
            <person name="Sigurgeirsson B."/>
            <person name="Wu G."/>
            <person name="Sankaranarayanan S.R."/>
            <person name="Siddharthan R."/>
            <person name="Sanyal K."/>
            <person name="Lundeberg J."/>
            <person name="Nystedt B."/>
            <person name="Boekhout T."/>
            <person name="Dawson T.L. Jr."/>
            <person name="Heitman J."/>
            <person name="Scheynius A."/>
            <person name="Lehtioe J."/>
        </authorList>
    </citation>
    <scope>NUCLEOTIDE SEQUENCE [LARGE SCALE GENOMIC DNA]</scope>
    <source>
        <strain evidence="3">ATCC 42132</strain>
    </source>
</reference>
<dbReference type="AlphaFoldDB" id="A0A1M8AB20"/>
<evidence type="ECO:0000313" key="2">
    <source>
        <dbReference type="EMBL" id="SHO79384.1"/>
    </source>
</evidence>
<sequence length="529" mass="58658">MPSWRVYAADRRVLSPGEHGAYLQDFVASKGEDGSAEERVLFSRVLREDASLLRSHDERVALARSVRYLTRERAAAEAWTTELALRTLFQVQPEVQLVPGDQLSLDVLMAFCNLLQHDQQWTPLMAALYMQALMRVVADPDFHVSTTEPDAYTFPVLLALSYVAGSARFQALPHAERAALLPPVLRLLRAHGPPADARLDTWAPPKFYSALMITAFYVVRDEAGDTGDLHALAMRAVLYEEPQEPCPVSMLAAASMNILAVLPAPATPDMDPGLLFDLGRKIARLLYALVHLYVDSSGDARASLLQEHQVHVPLETLLLPLAGQLLRMLGALEDLRPMVETIFCTTEPPDAPLPEEELAKLRGVEDRGLYARSPAIPAMMSSQSMPMVAMMFAYCMFAAGKEDDELFVARFGYEACAGVLISEMSEEHYQTFKKTFEDAESRQPLGSVSIYDEEDADVPDDAMSPDELLERLQRLQELGITHENPLELAAKSGLLEEVEARIQAEQRAKDARELAEAEAEVAKLRLGRS</sequence>
<gene>
    <name evidence="2" type="ORF">MSYG_3733</name>
</gene>
<proteinExistence type="predicted"/>
<keyword evidence="1" id="KW-0175">Coiled coil</keyword>
<dbReference type="OrthoDB" id="3360948at2759"/>
<organism evidence="2 3">
    <name type="scientific">Malassezia sympodialis (strain ATCC 42132)</name>
    <name type="common">Atopic eczema-associated yeast</name>
    <dbReference type="NCBI Taxonomy" id="1230383"/>
    <lineage>
        <taxon>Eukaryota</taxon>
        <taxon>Fungi</taxon>
        <taxon>Dikarya</taxon>
        <taxon>Basidiomycota</taxon>
        <taxon>Ustilaginomycotina</taxon>
        <taxon>Malasseziomycetes</taxon>
        <taxon>Malasseziales</taxon>
        <taxon>Malasseziaceae</taxon>
        <taxon>Malassezia</taxon>
    </lineage>
</organism>
<feature type="coiled-coil region" evidence="1">
    <location>
        <begin position="495"/>
        <end position="525"/>
    </location>
</feature>
<name>A0A1M8AB20_MALS4</name>